<sequence>MYTADESEKYPATALLLLQTYTLQIVAKAIVVNRKSTFKDKKTL</sequence>
<organism evidence="2">
    <name type="scientific">hydrothermal vent metagenome</name>
    <dbReference type="NCBI Taxonomy" id="652676"/>
    <lineage>
        <taxon>unclassified sequences</taxon>
        <taxon>metagenomes</taxon>
        <taxon>ecological metagenomes</taxon>
    </lineage>
</organism>
<keyword evidence="1" id="KW-1133">Transmembrane helix</keyword>
<feature type="transmembrane region" description="Helical" evidence="1">
    <location>
        <begin position="12"/>
        <end position="32"/>
    </location>
</feature>
<evidence type="ECO:0000256" key="1">
    <source>
        <dbReference type="SAM" id="Phobius"/>
    </source>
</evidence>
<protein>
    <submittedName>
        <fullName evidence="2">Uncharacterized protein</fullName>
    </submittedName>
</protein>
<reference evidence="2" key="1">
    <citation type="submission" date="2018-06" db="EMBL/GenBank/DDBJ databases">
        <authorList>
            <person name="Zhirakovskaya E."/>
        </authorList>
    </citation>
    <scope>NUCLEOTIDE SEQUENCE</scope>
</reference>
<evidence type="ECO:0000313" key="2">
    <source>
        <dbReference type="EMBL" id="VAX02909.1"/>
    </source>
</evidence>
<keyword evidence="1" id="KW-0812">Transmembrane</keyword>
<dbReference type="AlphaFoldDB" id="A0A3B1AB06"/>
<gene>
    <name evidence="2" type="ORF">MNBD_GAMMA20-1265</name>
</gene>
<name>A0A3B1AB06_9ZZZZ</name>
<dbReference type="EMBL" id="UOFU01000299">
    <property type="protein sequence ID" value="VAX02909.1"/>
    <property type="molecule type" value="Genomic_DNA"/>
</dbReference>
<accession>A0A3B1AB06</accession>
<keyword evidence="1" id="KW-0472">Membrane</keyword>
<proteinExistence type="predicted"/>